<keyword evidence="1" id="KW-0479">Metal-binding</keyword>
<dbReference type="RefSeq" id="WP_165634706.1">
    <property type="nucleotide sequence ID" value="NZ_FNKK01000002.1"/>
</dbReference>
<protein>
    <recommendedName>
        <fullName evidence="2">VOC domain-containing protein</fullName>
    </recommendedName>
</protein>
<dbReference type="InterPro" id="IPR037523">
    <property type="entry name" value="VOC_core"/>
</dbReference>
<dbReference type="GO" id="GO:0004493">
    <property type="term" value="F:methylmalonyl-CoA epimerase activity"/>
    <property type="evidence" value="ECO:0007669"/>
    <property type="project" value="TreeGrafter"/>
</dbReference>
<dbReference type="GO" id="GO:0046491">
    <property type="term" value="P:L-methylmalonyl-CoA metabolic process"/>
    <property type="evidence" value="ECO:0007669"/>
    <property type="project" value="TreeGrafter"/>
</dbReference>
<dbReference type="Proteomes" id="UP000217103">
    <property type="component" value="Unassembled WGS sequence"/>
</dbReference>
<dbReference type="InterPro" id="IPR004360">
    <property type="entry name" value="Glyas_Fos-R_dOase_dom"/>
</dbReference>
<dbReference type="PROSITE" id="PS51819">
    <property type="entry name" value="VOC"/>
    <property type="match status" value="2"/>
</dbReference>
<proteinExistence type="predicted"/>
<feature type="domain" description="VOC" evidence="2">
    <location>
        <begin position="152"/>
        <end position="268"/>
    </location>
</feature>
<dbReference type="SUPFAM" id="SSF54593">
    <property type="entry name" value="Glyoxalase/Bleomycin resistance protein/Dihydroxybiphenyl dioxygenase"/>
    <property type="match status" value="2"/>
</dbReference>
<organism evidence="3 4">
    <name type="scientific">Thermostaphylospora chromogena</name>
    <dbReference type="NCBI Taxonomy" id="35622"/>
    <lineage>
        <taxon>Bacteria</taxon>
        <taxon>Bacillati</taxon>
        <taxon>Actinomycetota</taxon>
        <taxon>Actinomycetes</taxon>
        <taxon>Streptosporangiales</taxon>
        <taxon>Thermomonosporaceae</taxon>
        <taxon>Thermostaphylospora</taxon>
    </lineage>
</organism>
<reference evidence="3 4" key="1">
    <citation type="submission" date="2016-10" db="EMBL/GenBank/DDBJ databases">
        <authorList>
            <person name="de Groot N.N."/>
        </authorList>
    </citation>
    <scope>NUCLEOTIDE SEQUENCE [LARGE SCALE GENOMIC DNA]</scope>
    <source>
        <strain evidence="3 4">DSM 43794</strain>
    </source>
</reference>
<dbReference type="PANTHER" id="PTHR43048">
    <property type="entry name" value="METHYLMALONYL-COA EPIMERASE"/>
    <property type="match status" value="1"/>
</dbReference>
<dbReference type="PANTHER" id="PTHR43048:SF3">
    <property type="entry name" value="METHYLMALONYL-COA EPIMERASE, MITOCHONDRIAL"/>
    <property type="match status" value="1"/>
</dbReference>
<evidence type="ECO:0000313" key="3">
    <source>
        <dbReference type="EMBL" id="SDQ52370.1"/>
    </source>
</evidence>
<dbReference type="AlphaFoldDB" id="A0A1H1BKU8"/>
<sequence>MSVHHVEIGVGDLDRSVDFYRSLLGARPVELPGGPDVRWLSVGSVLLKLVLRPGGDLSGWRNDNLQRGVRHLGFKVGDVDAQAERVRDAGVPFTLPPTDALGGVRIAFFQDPDGTHLEFVDNHLTYTTLWSREIADRERLAARTRPRTAGPIFDHVAVTVADLDTALTCYRDGLGFEPVGQVTRDDEPDGFVRTYLHAGNAVLELFSFTSPVTPGPRVSDSTHGVRHVAVTVDDPERAAERLLAAGAARGENGVILDPDGVPLTPITR</sequence>
<dbReference type="GO" id="GO:0046872">
    <property type="term" value="F:metal ion binding"/>
    <property type="evidence" value="ECO:0007669"/>
    <property type="project" value="UniProtKB-KW"/>
</dbReference>
<accession>A0A1H1BKU8</accession>
<evidence type="ECO:0000259" key="2">
    <source>
        <dbReference type="PROSITE" id="PS51819"/>
    </source>
</evidence>
<evidence type="ECO:0000313" key="4">
    <source>
        <dbReference type="Proteomes" id="UP000217103"/>
    </source>
</evidence>
<evidence type="ECO:0000256" key="1">
    <source>
        <dbReference type="ARBA" id="ARBA00022723"/>
    </source>
</evidence>
<gene>
    <name evidence="3" type="ORF">SAMN04489764_1007</name>
</gene>
<dbReference type="Pfam" id="PF00903">
    <property type="entry name" value="Glyoxalase"/>
    <property type="match status" value="2"/>
</dbReference>
<dbReference type="EMBL" id="FNKK01000002">
    <property type="protein sequence ID" value="SDQ52370.1"/>
    <property type="molecule type" value="Genomic_DNA"/>
</dbReference>
<name>A0A1H1BKU8_9ACTN</name>
<dbReference type="InterPro" id="IPR029068">
    <property type="entry name" value="Glyas_Bleomycin-R_OHBP_Dase"/>
</dbReference>
<feature type="domain" description="VOC" evidence="2">
    <location>
        <begin position="2"/>
        <end position="122"/>
    </location>
</feature>
<dbReference type="InterPro" id="IPR051785">
    <property type="entry name" value="MMCE/EMCE_epimerase"/>
</dbReference>
<keyword evidence="4" id="KW-1185">Reference proteome</keyword>
<dbReference type="STRING" id="35622.SAMN04489764_1007"/>
<dbReference type="Gene3D" id="3.10.180.10">
    <property type="entry name" value="2,3-Dihydroxybiphenyl 1,2-Dioxygenase, domain 1"/>
    <property type="match status" value="2"/>
</dbReference>